<evidence type="ECO:0000256" key="2">
    <source>
        <dbReference type="ARBA" id="ARBA00022825"/>
    </source>
</evidence>
<proteinExistence type="predicted"/>
<dbReference type="KEGG" id="hsai:HPS36_14490"/>
<dbReference type="RefSeq" id="WP_173230696.1">
    <property type="nucleotide sequence ID" value="NZ_CP053941.1"/>
</dbReference>
<dbReference type="GeneID" id="55596234"/>
<gene>
    <name evidence="5" type="ORF">HPS36_14490</name>
</gene>
<dbReference type="InterPro" id="IPR029058">
    <property type="entry name" value="AB_hydrolase_fold"/>
</dbReference>
<dbReference type="Pfam" id="PF07676">
    <property type="entry name" value="PD40"/>
    <property type="match status" value="2"/>
</dbReference>
<dbReference type="Pfam" id="PF00326">
    <property type="entry name" value="Peptidase_S9"/>
    <property type="match status" value="1"/>
</dbReference>
<dbReference type="InterPro" id="IPR011042">
    <property type="entry name" value="6-blade_b-propeller_TolB-like"/>
</dbReference>
<name>A0A7D4BZ98_9EURY</name>
<feature type="compositionally biased region" description="Low complexity" evidence="3">
    <location>
        <begin position="61"/>
        <end position="72"/>
    </location>
</feature>
<protein>
    <submittedName>
        <fullName evidence="5">S9 family peptidase</fullName>
    </submittedName>
</protein>
<feature type="compositionally biased region" description="Basic and acidic residues" evidence="3">
    <location>
        <begin position="87"/>
        <end position="96"/>
    </location>
</feature>
<dbReference type="InterPro" id="IPR001375">
    <property type="entry name" value="Peptidase_S9_cat"/>
</dbReference>
<keyword evidence="2" id="KW-0645">Protease</keyword>
<feature type="region of interest" description="Disordered" evidence="3">
    <location>
        <begin position="87"/>
        <end position="134"/>
    </location>
</feature>
<dbReference type="Proteomes" id="UP000505020">
    <property type="component" value="Chromosome"/>
</dbReference>
<dbReference type="PANTHER" id="PTHR42776">
    <property type="entry name" value="SERINE PEPTIDASE S9 FAMILY MEMBER"/>
    <property type="match status" value="1"/>
</dbReference>
<feature type="region of interest" description="Disordered" evidence="3">
    <location>
        <begin position="285"/>
        <end position="315"/>
    </location>
</feature>
<keyword evidence="6" id="KW-1185">Reference proteome</keyword>
<feature type="compositionally biased region" description="Acidic residues" evidence="3">
    <location>
        <begin position="97"/>
        <end position="122"/>
    </location>
</feature>
<dbReference type="GO" id="GO:0006508">
    <property type="term" value="P:proteolysis"/>
    <property type="evidence" value="ECO:0007669"/>
    <property type="project" value="InterPro"/>
</dbReference>
<feature type="region of interest" description="Disordered" evidence="3">
    <location>
        <begin position="49"/>
        <end position="75"/>
    </location>
</feature>
<dbReference type="EMBL" id="CP053941">
    <property type="protein sequence ID" value="QKG94015.1"/>
    <property type="molecule type" value="Genomic_DNA"/>
</dbReference>
<dbReference type="Gene3D" id="2.120.10.30">
    <property type="entry name" value="TolB, C-terminal domain"/>
    <property type="match status" value="2"/>
</dbReference>
<dbReference type="Gene3D" id="3.40.50.1820">
    <property type="entry name" value="alpha/beta hydrolase"/>
    <property type="match status" value="1"/>
</dbReference>
<evidence type="ECO:0000259" key="4">
    <source>
        <dbReference type="Pfam" id="PF00326"/>
    </source>
</evidence>
<evidence type="ECO:0000313" key="5">
    <source>
        <dbReference type="EMBL" id="QKG94015.1"/>
    </source>
</evidence>
<dbReference type="SUPFAM" id="SSF53474">
    <property type="entry name" value="alpha/beta-Hydrolases"/>
    <property type="match status" value="1"/>
</dbReference>
<evidence type="ECO:0000313" key="6">
    <source>
        <dbReference type="Proteomes" id="UP000505020"/>
    </source>
</evidence>
<accession>A0A7D4BZ98</accession>
<dbReference type="InterPro" id="IPR011659">
    <property type="entry name" value="WD40"/>
</dbReference>
<dbReference type="GO" id="GO:0004252">
    <property type="term" value="F:serine-type endopeptidase activity"/>
    <property type="evidence" value="ECO:0007669"/>
    <property type="project" value="TreeGrafter"/>
</dbReference>
<reference evidence="5 6" key="1">
    <citation type="submission" date="2020-05" db="EMBL/GenBank/DDBJ databases">
        <title>Halorubrum RHB-C sp.nov., an extremely halophilic archaeon isolated from solar salt farm.</title>
        <authorList>
            <person name="Ho H."/>
            <person name="Danganan R.E."/>
            <person name="Dedeles G.R."/>
            <person name="Kim S.-G."/>
        </authorList>
    </citation>
    <scope>NUCLEOTIDE SEQUENCE [LARGE SCALE GENOMIC DNA]</scope>
    <source>
        <strain evidence="5 6">RHB-C</strain>
    </source>
</reference>
<dbReference type="SUPFAM" id="SSF82171">
    <property type="entry name" value="DPP6 N-terminal domain-like"/>
    <property type="match status" value="1"/>
</dbReference>
<evidence type="ECO:0000256" key="3">
    <source>
        <dbReference type="SAM" id="MobiDB-lite"/>
    </source>
</evidence>
<dbReference type="PANTHER" id="PTHR42776:SF27">
    <property type="entry name" value="DIPEPTIDYL PEPTIDASE FAMILY MEMBER 6"/>
    <property type="match status" value="1"/>
</dbReference>
<sequence length="715" mass="77543">MSELPLDAYYDLTQIGEVAVSPTGDRVAFAATEYDQAADEAVSSLFVAPTDGSREPHRLTSASGASAPSWGPDGDRLAFVAARDRDAEERVGWRDRDDEDGEEDGESGDEDADAESEGDGEEPLGNGDDGPKPQVWIFDLALGGDARQVTERDEGVADFDWSPEGDRLVIESRDPTDEESEYLDQVREEGGPIETTRLQHKVNGAGWTDEVTRYLFVVDLDDPESDPRRLDDAYGGGAFEDIAGMSPTWGPDGRIAFTSCRLDRPDDTSVRDLYAVPVDGGDAERLTGGDLTHGAPAWRPDGDGIATVASDPDDPPAPAEVYLVDAADDADARDDPASLTAALDRTVARGGEPSWVDGEIYVRIADESQTRLVRVETDGSVERVFEAQGRDRAMAGIDVADDGSTAVVVLSDPTEGTDLYAVDVDDLDAATEPDSFRRLTRVNESIVDEFAIPEARRVEWESDGWTLDGVLYHDPEVDPESGDHPLVVAIHGGPMSYDEPVFSFGHAALTSRGYLVFRPNYRGGTSRGREFTAELTGKWGTAEVDDIAAGVESLADRGWVDPDRVFGHGFSYGGIAQGFLVTQEPDLFTAAAPEHGIYDIRSAFGTDDTHIWMEAEFGLPWENPEAFDASTAILDAGNIETPLLVMAGGEDWRCPPSQSEQLYVAARKQGVDAELVVYPDEHHNIGDPDRAIHRLEKILDWYETHDPAVEAESGD</sequence>
<organism evidence="5 6">
    <name type="scientific">Halorubrum salinarum</name>
    <dbReference type="NCBI Taxonomy" id="2739057"/>
    <lineage>
        <taxon>Archaea</taxon>
        <taxon>Methanobacteriati</taxon>
        <taxon>Methanobacteriota</taxon>
        <taxon>Stenosarchaea group</taxon>
        <taxon>Halobacteria</taxon>
        <taxon>Halobacteriales</taxon>
        <taxon>Haloferacaceae</taxon>
        <taxon>Halorubrum</taxon>
    </lineage>
</organism>
<feature type="domain" description="Peptidase S9 prolyl oligopeptidase catalytic" evidence="4">
    <location>
        <begin position="502"/>
        <end position="704"/>
    </location>
</feature>
<dbReference type="AlphaFoldDB" id="A0A7D4BZ98"/>
<evidence type="ECO:0000256" key="1">
    <source>
        <dbReference type="ARBA" id="ARBA00022801"/>
    </source>
</evidence>
<keyword evidence="1" id="KW-0378">Hydrolase</keyword>
<keyword evidence="2" id="KW-0720">Serine protease</keyword>